<dbReference type="PROSITE" id="PS50923">
    <property type="entry name" value="SUSHI"/>
    <property type="match status" value="1"/>
</dbReference>
<keyword evidence="2" id="KW-0768">Sushi</keyword>
<feature type="domain" description="Sushi" evidence="4">
    <location>
        <begin position="1"/>
        <end position="60"/>
    </location>
</feature>
<keyword evidence="3" id="KW-0812">Transmembrane</keyword>
<proteinExistence type="predicted"/>
<dbReference type="CDD" id="cd00033">
    <property type="entry name" value="CCP"/>
    <property type="match status" value="1"/>
</dbReference>
<dbReference type="Proteomes" id="UP000694844">
    <property type="component" value="Chromosome 8"/>
</dbReference>
<dbReference type="GeneID" id="111107164"/>
<keyword evidence="3" id="KW-1133">Transmembrane helix</keyword>
<comment type="caution">
    <text evidence="2">Lacks conserved residue(s) required for the propagation of feature annotation.</text>
</comment>
<dbReference type="AlphaFoldDB" id="A0A8B8B3B8"/>
<dbReference type="InterPro" id="IPR000436">
    <property type="entry name" value="Sushi_SCR_CCP_dom"/>
</dbReference>
<organism evidence="5 6">
    <name type="scientific">Crassostrea virginica</name>
    <name type="common">Eastern oyster</name>
    <dbReference type="NCBI Taxonomy" id="6565"/>
    <lineage>
        <taxon>Eukaryota</taxon>
        <taxon>Metazoa</taxon>
        <taxon>Spiralia</taxon>
        <taxon>Lophotrochozoa</taxon>
        <taxon>Mollusca</taxon>
        <taxon>Bivalvia</taxon>
        <taxon>Autobranchia</taxon>
        <taxon>Pteriomorphia</taxon>
        <taxon>Ostreida</taxon>
        <taxon>Ostreoidea</taxon>
        <taxon>Ostreidae</taxon>
        <taxon>Crassostrea</taxon>
    </lineage>
</organism>
<protein>
    <submittedName>
        <fullName evidence="6">Uncharacterized protein LOC111107164</fullName>
    </submittedName>
</protein>
<evidence type="ECO:0000256" key="2">
    <source>
        <dbReference type="PROSITE-ProRule" id="PRU00302"/>
    </source>
</evidence>
<keyword evidence="3" id="KW-0472">Membrane</keyword>
<evidence type="ECO:0000259" key="4">
    <source>
        <dbReference type="PROSITE" id="PS50923"/>
    </source>
</evidence>
<gene>
    <name evidence="6" type="primary">LOC111107164</name>
</gene>
<dbReference type="SUPFAM" id="SSF57535">
    <property type="entry name" value="Complement control module/SCR domain"/>
    <property type="match status" value="1"/>
</dbReference>
<dbReference type="RefSeq" id="XP_022297912.1">
    <property type="nucleotide sequence ID" value="XM_022442204.1"/>
</dbReference>
<keyword evidence="1" id="KW-1015">Disulfide bond</keyword>
<feature type="transmembrane region" description="Helical" evidence="3">
    <location>
        <begin position="66"/>
        <end position="91"/>
    </location>
</feature>
<sequence>MSCTGEPSIPNGYPTGAASGTPPKITFVCNPGYTLSGNPTFTCDTSSKTPHWTGNTECTPWYIKDVWFWLLIAVSSLVAIAALTALCAYCCRKCCWRNRVRRIGPENNDEFPPGICGGCCDYGGSCDICGCVDYYGCCSLYGCCGYRGVCGCGLFTCCRCCREPDDTHVQGNRTLNARGGRRQSRRKAGILSRRTSMKARRKKRDLWRQWRSNRPDNPIDDDVYNKVRRNAKMVAIWLPHSNPVRSINTSTK</sequence>
<evidence type="ECO:0000313" key="6">
    <source>
        <dbReference type="RefSeq" id="XP_022297912.1"/>
    </source>
</evidence>
<reference evidence="6" key="1">
    <citation type="submission" date="2025-08" db="UniProtKB">
        <authorList>
            <consortium name="RefSeq"/>
        </authorList>
    </citation>
    <scope>IDENTIFICATION</scope>
    <source>
        <tissue evidence="6">Whole sample</tissue>
    </source>
</reference>
<dbReference type="InterPro" id="IPR035976">
    <property type="entry name" value="Sushi/SCR/CCP_sf"/>
</dbReference>
<evidence type="ECO:0000313" key="5">
    <source>
        <dbReference type="Proteomes" id="UP000694844"/>
    </source>
</evidence>
<dbReference type="OrthoDB" id="6127264at2759"/>
<name>A0A8B8B3B8_CRAVI</name>
<evidence type="ECO:0000256" key="1">
    <source>
        <dbReference type="ARBA" id="ARBA00023157"/>
    </source>
</evidence>
<dbReference type="KEGG" id="cvn:111107164"/>
<accession>A0A8B8B3B8</accession>
<keyword evidence="5" id="KW-1185">Reference proteome</keyword>
<dbReference type="SMART" id="SM00032">
    <property type="entry name" value="CCP"/>
    <property type="match status" value="1"/>
</dbReference>
<evidence type="ECO:0000256" key="3">
    <source>
        <dbReference type="SAM" id="Phobius"/>
    </source>
</evidence>